<dbReference type="RefSeq" id="XP_013954078.1">
    <property type="nucleotide sequence ID" value="XM_014098603.1"/>
</dbReference>
<dbReference type="EMBL" id="ABDF02000082">
    <property type="protein sequence ID" value="EHK19882.1"/>
    <property type="molecule type" value="Genomic_DNA"/>
</dbReference>
<protein>
    <submittedName>
        <fullName evidence="2">Uncharacterized protein</fullName>
    </submittedName>
</protein>
<reference evidence="2 3" key="1">
    <citation type="journal article" date="2011" name="Genome Biol.">
        <title>Comparative genome sequence analysis underscores mycoparasitism as the ancestral life style of Trichoderma.</title>
        <authorList>
            <person name="Kubicek C.P."/>
            <person name="Herrera-Estrella A."/>
            <person name="Seidl-Seiboth V."/>
            <person name="Martinez D.A."/>
            <person name="Druzhinina I.S."/>
            <person name="Thon M."/>
            <person name="Zeilinger S."/>
            <person name="Casas-Flores S."/>
            <person name="Horwitz B.A."/>
            <person name="Mukherjee P.K."/>
            <person name="Mukherjee M."/>
            <person name="Kredics L."/>
            <person name="Alcaraz L.D."/>
            <person name="Aerts A."/>
            <person name="Antal Z."/>
            <person name="Atanasova L."/>
            <person name="Cervantes-Badillo M.G."/>
            <person name="Challacombe J."/>
            <person name="Chertkov O."/>
            <person name="McCluskey K."/>
            <person name="Coulpier F."/>
            <person name="Deshpande N."/>
            <person name="von Doehren H."/>
            <person name="Ebbole D.J."/>
            <person name="Esquivel-Naranjo E.U."/>
            <person name="Fekete E."/>
            <person name="Flipphi M."/>
            <person name="Glaser F."/>
            <person name="Gomez-Rodriguez E.Y."/>
            <person name="Gruber S."/>
            <person name="Han C."/>
            <person name="Henrissat B."/>
            <person name="Hermosa R."/>
            <person name="Hernandez-Onate M."/>
            <person name="Karaffa L."/>
            <person name="Kosti I."/>
            <person name="Le Crom S."/>
            <person name="Lindquist E."/>
            <person name="Lucas S."/>
            <person name="Luebeck M."/>
            <person name="Luebeck P.S."/>
            <person name="Margeot A."/>
            <person name="Metz B."/>
            <person name="Misra M."/>
            <person name="Nevalainen H."/>
            <person name="Omann M."/>
            <person name="Packer N."/>
            <person name="Perrone G."/>
            <person name="Uresti-Rivera E.E."/>
            <person name="Salamov A."/>
            <person name="Schmoll M."/>
            <person name="Seiboth B."/>
            <person name="Shapiro H."/>
            <person name="Sukno S."/>
            <person name="Tamayo-Ramos J.A."/>
            <person name="Tisch D."/>
            <person name="Wiest A."/>
            <person name="Wilkinson H.H."/>
            <person name="Zhang M."/>
            <person name="Coutinho P.M."/>
            <person name="Kenerley C.M."/>
            <person name="Monte E."/>
            <person name="Baker S.E."/>
            <person name="Grigoriev I.V."/>
        </authorList>
    </citation>
    <scope>NUCLEOTIDE SEQUENCE [LARGE SCALE GENOMIC DNA]</scope>
    <source>
        <strain evidence="3">Gv29-8 / FGSC 10586</strain>
    </source>
</reference>
<name>G9N0K0_HYPVG</name>
<dbReference type="GeneID" id="25791877"/>
<evidence type="ECO:0000313" key="2">
    <source>
        <dbReference type="EMBL" id="EHK19882.1"/>
    </source>
</evidence>
<gene>
    <name evidence="2" type="ORF">TRIVIDRAFT_224542</name>
</gene>
<dbReference type="Proteomes" id="UP000007115">
    <property type="component" value="Unassembled WGS sequence"/>
</dbReference>
<dbReference type="HOGENOM" id="CLU_1468366_0_0_1"/>
<sequence length="184" mass="20293">MNRQLDRSGMRGGASTRGGFGGFPGYRSRPPPFERRPPSHNNLFNNRYSHLENIDRNGGLLAELNNDLSGIDSSNIAYSSVANSLQSQIDQVSLNITHANEQIAQMSMQIQDMPDIRGLVMSHDRSIGELWDATDRCRDGLKENKDGFKDIKGKVKQLVDIFSTSTGDHDGVDPATLSYPQLSG</sequence>
<evidence type="ECO:0000313" key="3">
    <source>
        <dbReference type="Proteomes" id="UP000007115"/>
    </source>
</evidence>
<dbReference type="InParanoid" id="G9N0K0"/>
<accession>G9N0K0</accession>
<keyword evidence="3" id="KW-1185">Reference proteome</keyword>
<organism evidence="2 3">
    <name type="scientific">Hypocrea virens (strain Gv29-8 / FGSC 10586)</name>
    <name type="common">Gliocladium virens</name>
    <name type="synonym">Trichoderma virens</name>
    <dbReference type="NCBI Taxonomy" id="413071"/>
    <lineage>
        <taxon>Eukaryota</taxon>
        <taxon>Fungi</taxon>
        <taxon>Dikarya</taxon>
        <taxon>Ascomycota</taxon>
        <taxon>Pezizomycotina</taxon>
        <taxon>Sordariomycetes</taxon>
        <taxon>Hypocreomycetidae</taxon>
        <taxon>Hypocreales</taxon>
        <taxon>Hypocreaceae</taxon>
        <taxon>Trichoderma</taxon>
    </lineage>
</organism>
<dbReference type="VEuPathDB" id="FungiDB:TRIVIDRAFT_224542"/>
<feature type="compositionally biased region" description="Gly residues" evidence="1">
    <location>
        <begin position="10"/>
        <end position="24"/>
    </location>
</feature>
<feature type="region of interest" description="Disordered" evidence="1">
    <location>
        <begin position="1"/>
        <end position="40"/>
    </location>
</feature>
<proteinExistence type="predicted"/>
<dbReference type="AlphaFoldDB" id="G9N0K0"/>
<evidence type="ECO:0000256" key="1">
    <source>
        <dbReference type="SAM" id="MobiDB-lite"/>
    </source>
</evidence>
<comment type="caution">
    <text evidence="2">The sequence shown here is derived from an EMBL/GenBank/DDBJ whole genome shotgun (WGS) entry which is preliminary data.</text>
</comment>